<dbReference type="STRING" id="988480.A0A075ATX8"/>
<dbReference type="PANTHER" id="PTHR46430">
    <property type="entry name" value="PROTEIN SKT5-RELATED"/>
    <property type="match status" value="1"/>
</dbReference>
<accession>A0A075ATX8</accession>
<evidence type="ECO:0000313" key="2">
    <source>
        <dbReference type="EMBL" id="EPZ33756.1"/>
    </source>
</evidence>
<reference evidence="2 3" key="1">
    <citation type="journal article" date="2013" name="Curr. Biol.">
        <title>Shared signatures of parasitism and phylogenomics unite Cryptomycota and microsporidia.</title>
        <authorList>
            <person name="James T.Y."/>
            <person name="Pelin A."/>
            <person name="Bonen L."/>
            <person name="Ahrendt S."/>
            <person name="Sain D."/>
            <person name="Corradi N."/>
            <person name="Stajich J.E."/>
        </authorList>
    </citation>
    <scope>NUCLEOTIDE SEQUENCE [LARGE SCALE GENOMIC DNA]</scope>
    <source>
        <strain evidence="2 3">CSF55</strain>
    </source>
</reference>
<dbReference type="AlphaFoldDB" id="A0A075ATX8"/>
<dbReference type="Pfam" id="PF08238">
    <property type="entry name" value="Sel1"/>
    <property type="match status" value="7"/>
</dbReference>
<dbReference type="HOGENOM" id="CLU_000288_126_3_1"/>
<dbReference type="InterPro" id="IPR011990">
    <property type="entry name" value="TPR-like_helical_dom_sf"/>
</dbReference>
<dbReference type="Proteomes" id="UP000030755">
    <property type="component" value="Unassembled WGS sequence"/>
</dbReference>
<dbReference type="PANTHER" id="PTHR46430:SF3">
    <property type="entry name" value="ACTIVATOR OF C KINASE PROTEIN 1"/>
    <property type="match status" value="1"/>
</dbReference>
<dbReference type="Gene3D" id="1.25.40.10">
    <property type="entry name" value="Tetratricopeptide repeat domain"/>
    <property type="match status" value="2"/>
</dbReference>
<dbReference type="EMBL" id="KE561045">
    <property type="protein sequence ID" value="EPZ33756.1"/>
    <property type="molecule type" value="Genomic_DNA"/>
</dbReference>
<dbReference type="OMA" id="WAYENAC"/>
<name>A0A075ATX8_ROZAC</name>
<proteinExistence type="predicted"/>
<dbReference type="InterPro" id="IPR051726">
    <property type="entry name" value="Chitin_Synth_Reg"/>
</dbReference>
<organism evidence="2 3">
    <name type="scientific">Rozella allomycis (strain CSF55)</name>
    <dbReference type="NCBI Taxonomy" id="988480"/>
    <lineage>
        <taxon>Eukaryota</taxon>
        <taxon>Fungi</taxon>
        <taxon>Fungi incertae sedis</taxon>
        <taxon>Cryptomycota</taxon>
        <taxon>Cryptomycota incertae sedis</taxon>
        <taxon>Rozella</taxon>
    </lineage>
</organism>
<evidence type="ECO:0000256" key="1">
    <source>
        <dbReference type="ARBA" id="ARBA00022737"/>
    </source>
</evidence>
<keyword evidence="3" id="KW-1185">Reference proteome</keyword>
<gene>
    <name evidence="2" type="ORF">O9G_002394</name>
</gene>
<evidence type="ECO:0000313" key="3">
    <source>
        <dbReference type="Proteomes" id="UP000030755"/>
    </source>
</evidence>
<keyword evidence="1" id="KW-0677">Repeat</keyword>
<dbReference type="SMART" id="SM00671">
    <property type="entry name" value="SEL1"/>
    <property type="match status" value="7"/>
</dbReference>
<protein>
    <submittedName>
        <fullName evidence="2">Tetratricopeptide-like helical domain-containing protein</fullName>
    </submittedName>
</protein>
<dbReference type="OrthoDB" id="272077at2759"/>
<dbReference type="SUPFAM" id="SSF81901">
    <property type="entry name" value="HCP-like"/>
    <property type="match status" value="1"/>
</dbReference>
<sequence length="367" mass="40867">MPSTSPARITQNFNQTLEQYRNNALKSNDPQVQFDFANYLIDASEALSDPKAKSALQQEAIKIVRKLTTQNAGKVSFPEAHFFLAEAFGKGLYGLSISHDKAFGYYLQGSKQNHPAATYRVGVCYELGAGTKKDFGRAVNFYRKAASLGDPLSMHKLGMILLNGWLGQPKNPKEGVTWLKRTVNMSDNPQALHDLAACYETPNCPAVLQDESYALELYKKAAEQGYAPSLYKVGCFYEYGQLGCSVDPQQSIENYKKAADQHYSDAELALSGWYLTGVEGVLKQSDTDAYVYARKAADQKNAKAEYAVGYFSEKGIGVKPDIEEAKRWYSRSAAQGYQRAAERLKEIKKGKYHLKNEKKSPDSCIIM</sequence>
<dbReference type="InterPro" id="IPR006597">
    <property type="entry name" value="Sel1-like"/>
</dbReference>